<keyword evidence="1" id="KW-0812">Transmembrane</keyword>
<evidence type="ECO:0000256" key="1">
    <source>
        <dbReference type="SAM" id="Phobius"/>
    </source>
</evidence>
<evidence type="ECO:0000313" key="3">
    <source>
        <dbReference type="Proteomes" id="UP000321250"/>
    </source>
</evidence>
<sequence>MTSLPLLAAASGHSGTVHPRTAPELSDITLFVVAIGAVVVVRRALRRRFAKARVAREHPKKD</sequence>
<organism evidence="2 3">
    <name type="scientific">Sphingomonas ginsenosidivorax</name>
    <dbReference type="NCBI Taxonomy" id="862135"/>
    <lineage>
        <taxon>Bacteria</taxon>
        <taxon>Pseudomonadati</taxon>
        <taxon>Pseudomonadota</taxon>
        <taxon>Alphaproteobacteria</taxon>
        <taxon>Sphingomonadales</taxon>
        <taxon>Sphingomonadaceae</taxon>
        <taxon>Sphingomonas</taxon>
    </lineage>
</organism>
<name>A0A5C6UCA6_9SPHN</name>
<dbReference type="Proteomes" id="UP000321250">
    <property type="component" value="Unassembled WGS sequence"/>
</dbReference>
<evidence type="ECO:0000313" key="2">
    <source>
        <dbReference type="EMBL" id="TXC69588.1"/>
    </source>
</evidence>
<comment type="caution">
    <text evidence="2">The sequence shown here is derived from an EMBL/GenBank/DDBJ whole genome shotgun (WGS) entry which is preliminary data.</text>
</comment>
<gene>
    <name evidence="2" type="ORF">FSB78_00385</name>
</gene>
<feature type="transmembrane region" description="Helical" evidence="1">
    <location>
        <begin position="29"/>
        <end position="45"/>
    </location>
</feature>
<accession>A0A5C6UCA6</accession>
<keyword evidence="1" id="KW-1133">Transmembrane helix</keyword>
<proteinExistence type="predicted"/>
<dbReference type="AlphaFoldDB" id="A0A5C6UCA6"/>
<keyword evidence="3" id="KW-1185">Reference proteome</keyword>
<dbReference type="OrthoDB" id="7584229at2"/>
<reference evidence="2 3" key="1">
    <citation type="journal article" date="2013" name="Antonie Van Leeuwenhoek">
        <title>Sphingomonas ginsenosidivorax sp. nov., with the ability to transform ginsenosides.</title>
        <authorList>
            <person name="Jin X.F."/>
            <person name="Kim J.K."/>
            <person name="Liu Q.M."/>
            <person name="Kang M.S."/>
            <person name="He D."/>
            <person name="Jin F.X."/>
            <person name="Kim S.C."/>
            <person name="Im W.T."/>
        </authorList>
    </citation>
    <scope>NUCLEOTIDE SEQUENCE [LARGE SCALE GENOMIC DNA]</scope>
    <source>
        <strain evidence="2 3">KHI67</strain>
    </source>
</reference>
<keyword evidence="1" id="KW-0472">Membrane</keyword>
<dbReference type="RefSeq" id="WP_147078981.1">
    <property type="nucleotide sequence ID" value="NZ_VOQR01000001.1"/>
</dbReference>
<dbReference type="EMBL" id="VOQR01000001">
    <property type="protein sequence ID" value="TXC69588.1"/>
    <property type="molecule type" value="Genomic_DNA"/>
</dbReference>
<protein>
    <submittedName>
        <fullName evidence="2">Uncharacterized protein</fullName>
    </submittedName>
</protein>